<dbReference type="InterPro" id="IPR051466">
    <property type="entry name" value="D-amino_acid_metab_enzyme"/>
</dbReference>
<evidence type="ECO:0000259" key="1">
    <source>
        <dbReference type="Pfam" id="PF01168"/>
    </source>
</evidence>
<accession>A0AA96RID1</accession>
<dbReference type="KEGG" id="proo:MJB10_16165"/>
<feature type="domain" description="Alanine racemase N-terminal" evidence="1">
    <location>
        <begin position="22"/>
        <end position="191"/>
    </location>
</feature>
<dbReference type="AlphaFoldDB" id="A0AA96RID1"/>
<dbReference type="GO" id="GO:0008721">
    <property type="term" value="F:D-serine ammonia-lyase activity"/>
    <property type="evidence" value="ECO:0007669"/>
    <property type="project" value="TreeGrafter"/>
</dbReference>
<dbReference type="PANTHER" id="PTHR28004">
    <property type="entry name" value="ZGC:162816-RELATED"/>
    <property type="match status" value="1"/>
</dbReference>
<organism evidence="2 3">
    <name type="scientific">Paenibacillus roseopurpureus</name>
    <dbReference type="NCBI Taxonomy" id="2918901"/>
    <lineage>
        <taxon>Bacteria</taxon>
        <taxon>Bacillati</taxon>
        <taxon>Bacillota</taxon>
        <taxon>Bacilli</taxon>
        <taxon>Bacillales</taxon>
        <taxon>Paenibacillaceae</taxon>
        <taxon>Paenibacillus</taxon>
    </lineage>
</organism>
<evidence type="ECO:0000313" key="2">
    <source>
        <dbReference type="EMBL" id="WNR42650.1"/>
    </source>
</evidence>
<dbReference type="EMBL" id="CP130319">
    <property type="protein sequence ID" value="WNR42650.1"/>
    <property type="molecule type" value="Genomic_DNA"/>
</dbReference>
<dbReference type="Proteomes" id="UP001304650">
    <property type="component" value="Chromosome"/>
</dbReference>
<dbReference type="GO" id="GO:0008784">
    <property type="term" value="F:alanine racemase activity"/>
    <property type="evidence" value="ECO:0007669"/>
    <property type="project" value="UniProtKB-EC"/>
</dbReference>
<dbReference type="Gene3D" id="3.20.20.10">
    <property type="entry name" value="Alanine racemase"/>
    <property type="match status" value="1"/>
</dbReference>
<reference evidence="2" key="1">
    <citation type="submission" date="2022-02" db="EMBL/GenBank/DDBJ databases">
        <title>Paenibacillus sp. MBLB1832 Whole Genome Shotgun Sequencing.</title>
        <authorList>
            <person name="Hwang C.Y."/>
            <person name="Cho E.-S."/>
            <person name="Seo M.-J."/>
        </authorList>
    </citation>
    <scope>NUCLEOTIDE SEQUENCE</scope>
    <source>
        <strain evidence="2">MBLB1832</strain>
    </source>
</reference>
<dbReference type="Pfam" id="PF01168">
    <property type="entry name" value="Ala_racemase_N"/>
    <property type="match status" value="1"/>
</dbReference>
<dbReference type="InterPro" id="IPR001608">
    <property type="entry name" value="Ala_racemase_N"/>
</dbReference>
<dbReference type="InterPro" id="IPR029066">
    <property type="entry name" value="PLP-binding_barrel"/>
</dbReference>
<dbReference type="EC" id="5.1.1.1" evidence="2"/>
<gene>
    <name evidence="2" type="ORF">MJB10_16165</name>
</gene>
<dbReference type="SUPFAM" id="SSF51419">
    <property type="entry name" value="PLP-binding barrel"/>
    <property type="match status" value="1"/>
</dbReference>
<proteinExistence type="predicted"/>
<dbReference type="PANTHER" id="PTHR28004:SF2">
    <property type="entry name" value="D-SERINE DEHYDRATASE"/>
    <property type="match status" value="1"/>
</dbReference>
<dbReference type="RefSeq" id="WP_314796267.1">
    <property type="nucleotide sequence ID" value="NZ_CP130319.1"/>
</dbReference>
<evidence type="ECO:0000313" key="3">
    <source>
        <dbReference type="Proteomes" id="UP001304650"/>
    </source>
</evidence>
<name>A0AA96RID1_9BACL</name>
<keyword evidence="3" id="KW-1185">Reference proteome</keyword>
<protein>
    <submittedName>
        <fullName evidence="2">Alanine racemase</fullName>
        <ecNumber evidence="2">5.1.1.1</ecNumber>
    </submittedName>
</protein>
<keyword evidence="2" id="KW-0413">Isomerase</keyword>
<dbReference type="GO" id="GO:0036088">
    <property type="term" value="P:D-serine catabolic process"/>
    <property type="evidence" value="ECO:0007669"/>
    <property type="project" value="TreeGrafter"/>
</dbReference>
<sequence length="209" mass="23604">MTGTYAYYKQLFKDVPKPFAFVDLDMLDANIKAIAKEAGRKKVRVASKSVRCPEVLRRILAADDVYQGIMCYTASEAAFLVRQGFDDLLLGYPQWHAEALLEVFSLLREGKTITCMVDCMEHLDQIEGLAAEMQVVVPLCIDIDMSTDFPGLHFGVYRSPLTRWEQVRPLAERIAMAKWLRLAGIMGYEAQIAGVGDQVPGHAAWFFYR</sequence>